<dbReference type="Proteomes" id="UP000050929">
    <property type="component" value="Unassembled WGS sequence"/>
</dbReference>
<evidence type="ECO:0000313" key="5">
    <source>
        <dbReference type="EMBL" id="KRK64241.1"/>
    </source>
</evidence>
<keyword evidence="3" id="KW-0804">Transcription</keyword>
<dbReference type="GO" id="GO:0003677">
    <property type="term" value="F:DNA binding"/>
    <property type="evidence" value="ECO:0007669"/>
    <property type="project" value="UniProtKB-KW"/>
</dbReference>
<evidence type="ECO:0000256" key="2">
    <source>
        <dbReference type="ARBA" id="ARBA00023125"/>
    </source>
</evidence>
<evidence type="ECO:0000259" key="4">
    <source>
        <dbReference type="PROSITE" id="PS51118"/>
    </source>
</evidence>
<feature type="domain" description="HTH hxlR-type" evidence="4">
    <location>
        <begin position="8"/>
        <end position="106"/>
    </location>
</feature>
<dbReference type="Gene3D" id="1.10.10.10">
    <property type="entry name" value="Winged helix-like DNA-binding domain superfamily/Winged helix DNA-binding domain"/>
    <property type="match status" value="1"/>
</dbReference>
<proteinExistence type="predicted"/>
<keyword evidence="2" id="KW-0238">DNA-binding</keyword>
<dbReference type="EMBL" id="AZDG01000014">
    <property type="protein sequence ID" value="KRK64241.1"/>
    <property type="molecule type" value="Genomic_DNA"/>
</dbReference>
<dbReference type="InterPro" id="IPR036388">
    <property type="entry name" value="WH-like_DNA-bd_sf"/>
</dbReference>
<organism evidence="5 6">
    <name type="scientific">Companilactobacillus tucceti DSM 20183</name>
    <dbReference type="NCBI Taxonomy" id="1423811"/>
    <lineage>
        <taxon>Bacteria</taxon>
        <taxon>Bacillati</taxon>
        <taxon>Bacillota</taxon>
        <taxon>Bacilli</taxon>
        <taxon>Lactobacillales</taxon>
        <taxon>Lactobacillaceae</taxon>
        <taxon>Companilactobacillus</taxon>
    </lineage>
</organism>
<dbReference type="PANTHER" id="PTHR33204:SF29">
    <property type="entry name" value="TRANSCRIPTIONAL REGULATOR"/>
    <property type="match status" value="1"/>
</dbReference>
<evidence type="ECO:0000256" key="3">
    <source>
        <dbReference type="ARBA" id="ARBA00023163"/>
    </source>
</evidence>
<evidence type="ECO:0000256" key="1">
    <source>
        <dbReference type="ARBA" id="ARBA00023015"/>
    </source>
</evidence>
<dbReference type="AlphaFoldDB" id="A0A0R1J737"/>
<dbReference type="PROSITE" id="PS51118">
    <property type="entry name" value="HTH_HXLR"/>
    <property type="match status" value="1"/>
</dbReference>
<keyword evidence="6" id="KW-1185">Reference proteome</keyword>
<dbReference type="Pfam" id="PF01638">
    <property type="entry name" value="HxlR"/>
    <property type="match status" value="1"/>
</dbReference>
<accession>A0A0R1J737</accession>
<comment type="caution">
    <text evidence="5">The sequence shown here is derived from an EMBL/GenBank/DDBJ whole genome shotgun (WGS) entry which is preliminary data.</text>
</comment>
<dbReference type="SUPFAM" id="SSF46785">
    <property type="entry name" value="Winged helix' DNA-binding domain"/>
    <property type="match status" value="1"/>
</dbReference>
<reference evidence="5 6" key="1">
    <citation type="journal article" date="2015" name="Genome Announc.">
        <title>Expanding the biotechnology potential of lactobacilli through comparative genomics of 213 strains and associated genera.</title>
        <authorList>
            <person name="Sun Z."/>
            <person name="Harris H.M."/>
            <person name="McCann A."/>
            <person name="Guo C."/>
            <person name="Argimon S."/>
            <person name="Zhang W."/>
            <person name="Yang X."/>
            <person name="Jeffery I.B."/>
            <person name="Cooney J.C."/>
            <person name="Kagawa T.F."/>
            <person name="Liu W."/>
            <person name="Song Y."/>
            <person name="Salvetti E."/>
            <person name="Wrobel A."/>
            <person name="Rasinkangas P."/>
            <person name="Parkhill J."/>
            <person name="Rea M.C."/>
            <person name="O'Sullivan O."/>
            <person name="Ritari J."/>
            <person name="Douillard F.P."/>
            <person name="Paul Ross R."/>
            <person name="Yang R."/>
            <person name="Briner A.E."/>
            <person name="Felis G.E."/>
            <person name="de Vos W.M."/>
            <person name="Barrangou R."/>
            <person name="Klaenhammer T.R."/>
            <person name="Caufield P.W."/>
            <person name="Cui Y."/>
            <person name="Zhang H."/>
            <person name="O'Toole P.W."/>
        </authorList>
    </citation>
    <scope>NUCLEOTIDE SEQUENCE [LARGE SCALE GENOMIC DNA]</scope>
    <source>
        <strain evidence="5 6">DSM 20183</strain>
    </source>
</reference>
<dbReference type="PANTHER" id="PTHR33204">
    <property type="entry name" value="TRANSCRIPTIONAL REGULATOR, MARR FAMILY"/>
    <property type="match status" value="1"/>
</dbReference>
<dbReference type="InterPro" id="IPR002577">
    <property type="entry name" value="HTH_HxlR"/>
</dbReference>
<dbReference type="InterPro" id="IPR036390">
    <property type="entry name" value="WH_DNA-bd_sf"/>
</dbReference>
<dbReference type="OrthoDB" id="9791143at2"/>
<gene>
    <name evidence="5" type="ORF">FC72_GL000553</name>
</gene>
<keyword evidence="1" id="KW-0805">Transcription regulation</keyword>
<protein>
    <submittedName>
        <fullName evidence="5">Transcriptional regulator</fullName>
    </submittedName>
</protein>
<dbReference type="RefSeq" id="WP_057766150.1">
    <property type="nucleotide sequence ID" value="NZ_AZDG01000014.1"/>
</dbReference>
<sequence>MKQAVYNIGVEATMNIIGGKWKPIILCHLKHQTMRTGQLRRAIPNITQKMLTQQLRELEDDGIVSRKVYSQVPPKVEYSLTDYGESLNRILEALCLWGEHDIELRKQRGENIILLNSENVEPDEIPYVD</sequence>
<dbReference type="PATRIC" id="fig|1423811.3.peg.561"/>
<name>A0A0R1J737_9LACO</name>
<evidence type="ECO:0000313" key="6">
    <source>
        <dbReference type="Proteomes" id="UP000050929"/>
    </source>
</evidence>